<sequence>MKSSKVKPPEGRRNRFIKKSGSTAPSPPLPKNALPPQVKSPISSAFGFHFGAEEQEEVRKVVPSPCIMN</sequence>
<reference evidence="2 3" key="1">
    <citation type="submission" date="2021-06" db="EMBL/GenBank/DDBJ databases">
        <title>Caerostris extrusa draft genome.</title>
        <authorList>
            <person name="Kono N."/>
            <person name="Arakawa K."/>
        </authorList>
    </citation>
    <scope>NUCLEOTIDE SEQUENCE [LARGE SCALE GENOMIC DNA]</scope>
</reference>
<accession>A0AAV4XK38</accession>
<evidence type="ECO:0000256" key="1">
    <source>
        <dbReference type="SAM" id="MobiDB-lite"/>
    </source>
</evidence>
<evidence type="ECO:0000313" key="2">
    <source>
        <dbReference type="EMBL" id="GIY95049.1"/>
    </source>
</evidence>
<protein>
    <submittedName>
        <fullName evidence="2">Uncharacterized protein</fullName>
    </submittedName>
</protein>
<keyword evidence="3" id="KW-1185">Reference proteome</keyword>
<dbReference type="AlphaFoldDB" id="A0AAV4XK38"/>
<gene>
    <name evidence="2" type="ORF">CEXT_284791</name>
</gene>
<dbReference type="Proteomes" id="UP001054945">
    <property type="component" value="Unassembled WGS sequence"/>
</dbReference>
<evidence type="ECO:0000313" key="3">
    <source>
        <dbReference type="Proteomes" id="UP001054945"/>
    </source>
</evidence>
<proteinExistence type="predicted"/>
<name>A0AAV4XK38_CAEEX</name>
<organism evidence="2 3">
    <name type="scientific">Caerostris extrusa</name>
    <name type="common">Bark spider</name>
    <name type="synonym">Caerostris bankana</name>
    <dbReference type="NCBI Taxonomy" id="172846"/>
    <lineage>
        <taxon>Eukaryota</taxon>
        <taxon>Metazoa</taxon>
        <taxon>Ecdysozoa</taxon>
        <taxon>Arthropoda</taxon>
        <taxon>Chelicerata</taxon>
        <taxon>Arachnida</taxon>
        <taxon>Araneae</taxon>
        <taxon>Araneomorphae</taxon>
        <taxon>Entelegynae</taxon>
        <taxon>Araneoidea</taxon>
        <taxon>Araneidae</taxon>
        <taxon>Caerostris</taxon>
    </lineage>
</organism>
<dbReference type="EMBL" id="BPLR01017868">
    <property type="protein sequence ID" value="GIY95049.1"/>
    <property type="molecule type" value="Genomic_DNA"/>
</dbReference>
<comment type="caution">
    <text evidence="2">The sequence shown here is derived from an EMBL/GenBank/DDBJ whole genome shotgun (WGS) entry which is preliminary data.</text>
</comment>
<feature type="region of interest" description="Disordered" evidence="1">
    <location>
        <begin position="1"/>
        <end position="40"/>
    </location>
</feature>